<keyword evidence="5" id="KW-0408">Iron</keyword>
<evidence type="ECO:0000259" key="8">
    <source>
        <dbReference type="PROSITE" id="PS51471"/>
    </source>
</evidence>
<dbReference type="Gene3D" id="2.60.120.620">
    <property type="entry name" value="q2cbj1_9rhob like domain"/>
    <property type="match status" value="1"/>
</dbReference>
<evidence type="ECO:0000256" key="4">
    <source>
        <dbReference type="ARBA" id="ARBA00023002"/>
    </source>
</evidence>
<evidence type="ECO:0000256" key="7">
    <source>
        <dbReference type="SAM" id="Phobius"/>
    </source>
</evidence>
<name>A0AAD2FY54_9STRA</name>
<organism evidence="9 10">
    <name type="scientific">Cylindrotheca closterium</name>
    <dbReference type="NCBI Taxonomy" id="2856"/>
    <lineage>
        <taxon>Eukaryota</taxon>
        <taxon>Sar</taxon>
        <taxon>Stramenopiles</taxon>
        <taxon>Ochrophyta</taxon>
        <taxon>Bacillariophyta</taxon>
        <taxon>Bacillariophyceae</taxon>
        <taxon>Bacillariophycidae</taxon>
        <taxon>Bacillariales</taxon>
        <taxon>Bacillariaceae</taxon>
        <taxon>Cylindrotheca</taxon>
    </lineage>
</organism>
<evidence type="ECO:0000313" key="10">
    <source>
        <dbReference type="Proteomes" id="UP001295423"/>
    </source>
</evidence>
<feature type="compositionally biased region" description="Low complexity" evidence="6">
    <location>
        <begin position="126"/>
        <end position="140"/>
    </location>
</feature>
<keyword evidence="4" id="KW-0560">Oxidoreductase</keyword>
<evidence type="ECO:0000256" key="6">
    <source>
        <dbReference type="SAM" id="MobiDB-lite"/>
    </source>
</evidence>
<dbReference type="InterPro" id="IPR006620">
    <property type="entry name" value="Pro_4_hyd_alph"/>
</dbReference>
<keyword evidence="10" id="KW-1185">Reference proteome</keyword>
<dbReference type="Proteomes" id="UP001295423">
    <property type="component" value="Unassembled WGS sequence"/>
</dbReference>
<keyword evidence="7" id="KW-0472">Membrane</keyword>
<dbReference type="GO" id="GO:0005506">
    <property type="term" value="F:iron ion binding"/>
    <property type="evidence" value="ECO:0007669"/>
    <property type="project" value="InterPro"/>
</dbReference>
<evidence type="ECO:0000256" key="5">
    <source>
        <dbReference type="ARBA" id="ARBA00023004"/>
    </source>
</evidence>
<comment type="cofactor">
    <cofactor evidence="1">
        <name>L-ascorbate</name>
        <dbReference type="ChEBI" id="CHEBI:38290"/>
    </cofactor>
</comment>
<comment type="caution">
    <text evidence="9">The sequence shown here is derived from an EMBL/GenBank/DDBJ whole genome shotgun (WGS) entry which is preliminary data.</text>
</comment>
<dbReference type="EMBL" id="CAKOGP040001914">
    <property type="protein sequence ID" value="CAJ1956365.1"/>
    <property type="molecule type" value="Genomic_DNA"/>
</dbReference>
<feature type="transmembrane region" description="Helical" evidence="7">
    <location>
        <begin position="78"/>
        <end position="97"/>
    </location>
</feature>
<protein>
    <recommendedName>
        <fullName evidence="8">Fe2OG dioxygenase domain-containing protein</fullName>
    </recommendedName>
</protein>
<feature type="compositionally biased region" description="Basic and acidic residues" evidence="6">
    <location>
        <begin position="164"/>
        <end position="176"/>
    </location>
</feature>
<reference evidence="9" key="1">
    <citation type="submission" date="2023-08" db="EMBL/GenBank/DDBJ databases">
        <authorList>
            <person name="Audoor S."/>
            <person name="Bilcke G."/>
        </authorList>
    </citation>
    <scope>NUCLEOTIDE SEQUENCE</scope>
</reference>
<keyword evidence="7" id="KW-0812">Transmembrane</keyword>
<evidence type="ECO:0000313" key="9">
    <source>
        <dbReference type="EMBL" id="CAJ1956365.1"/>
    </source>
</evidence>
<feature type="compositionally biased region" description="Basic and acidic residues" evidence="6">
    <location>
        <begin position="141"/>
        <end position="153"/>
    </location>
</feature>
<dbReference type="GO" id="GO:0051213">
    <property type="term" value="F:dioxygenase activity"/>
    <property type="evidence" value="ECO:0007669"/>
    <property type="project" value="UniProtKB-KW"/>
</dbReference>
<gene>
    <name evidence="9" type="ORF">CYCCA115_LOCUS16197</name>
</gene>
<feature type="region of interest" description="Disordered" evidence="6">
    <location>
        <begin position="106"/>
        <end position="176"/>
    </location>
</feature>
<keyword evidence="7" id="KW-1133">Transmembrane helix</keyword>
<evidence type="ECO:0000256" key="3">
    <source>
        <dbReference type="ARBA" id="ARBA00022964"/>
    </source>
</evidence>
<feature type="compositionally biased region" description="Low complexity" evidence="6">
    <location>
        <begin position="1"/>
        <end position="17"/>
    </location>
</feature>
<dbReference type="AlphaFoldDB" id="A0AAD2FY54"/>
<feature type="region of interest" description="Disordered" evidence="6">
    <location>
        <begin position="1"/>
        <end position="50"/>
    </location>
</feature>
<evidence type="ECO:0000256" key="2">
    <source>
        <dbReference type="ARBA" id="ARBA00022723"/>
    </source>
</evidence>
<dbReference type="GO" id="GO:0016705">
    <property type="term" value="F:oxidoreductase activity, acting on paired donors, with incorporation or reduction of molecular oxygen"/>
    <property type="evidence" value="ECO:0007669"/>
    <property type="project" value="InterPro"/>
</dbReference>
<sequence>MAYSSSSMRRPSGKSSRVPSYSEYEQSITAPPLGSSCCSSLQKEESRTDTKAMAPYDYAGEEFLSIHLPIYEFDRIMLAVKLVVAFVGWLVVIPIMLATSPASSAAEGKKKEKCSSSTSNTTVSQKKNGTTTRTKTIKIVETTKKKSKTEPNGKSKKTSIAPEHSSKKANKEESEEPIVKEVSEMANMLCILGFMVTFLYMIIVASPDNRYTTRGVFEAPLFTREECDFLVDMAETVAQRNYEAASEARDNTTIKDRDLMMTEPAGWQKKRHKLYSTTDLNVITDPFSKTDRQWIKEKLNARLAPTIERLYGVPQGSIRANDIFVIRYDGDRQASLKPHTDDGDVTFSALLSDGFTGGGTNYYDRRNQYYHTGNTRYQPQPDEVFAHVLPQIGQMTLFRSPILHEGVQVKKGRRYLLIGFLSVDNVDPWSEDNESTGLSWFASWFSLNWASVRFKTGYSSAVYTNSKLKANQDDWMAVEEERDWMSESTYIRGLFIQFHSHLTMLADLLSTHFFQQIVAANQTKPYLENMDQAYARRRPNKLPSWFSGQQIELSIDGSFHSEWSTRTRNSEKFDREEI</sequence>
<evidence type="ECO:0000256" key="1">
    <source>
        <dbReference type="ARBA" id="ARBA00001961"/>
    </source>
</evidence>
<feature type="domain" description="Fe2OG dioxygenase" evidence="8">
    <location>
        <begin position="319"/>
        <end position="423"/>
    </location>
</feature>
<proteinExistence type="predicted"/>
<dbReference type="PROSITE" id="PS51471">
    <property type="entry name" value="FE2OG_OXY"/>
    <property type="match status" value="1"/>
</dbReference>
<feature type="transmembrane region" description="Helical" evidence="7">
    <location>
        <begin position="185"/>
        <end position="205"/>
    </location>
</feature>
<dbReference type="SMART" id="SM00702">
    <property type="entry name" value="P4Hc"/>
    <property type="match status" value="1"/>
</dbReference>
<keyword evidence="2" id="KW-0479">Metal-binding</keyword>
<dbReference type="InterPro" id="IPR005123">
    <property type="entry name" value="Oxoglu/Fe-dep_dioxygenase_dom"/>
</dbReference>
<keyword evidence="3" id="KW-0223">Dioxygenase</keyword>
<dbReference type="GO" id="GO:0031418">
    <property type="term" value="F:L-ascorbic acid binding"/>
    <property type="evidence" value="ECO:0007669"/>
    <property type="project" value="InterPro"/>
</dbReference>
<accession>A0AAD2FY54</accession>